<dbReference type="SUPFAM" id="SSF53335">
    <property type="entry name" value="S-adenosyl-L-methionine-dependent methyltransferases"/>
    <property type="match status" value="1"/>
</dbReference>
<accession>A0A7W7YFE1</accession>
<keyword evidence="2" id="KW-1185">Reference proteome</keyword>
<gene>
    <name evidence="1" type="ORF">HNQ65_004776</name>
</gene>
<dbReference type="Proteomes" id="UP000590740">
    <property type="component" value="Unassembled WGS sequence"/>
</dbReference>
<name>A0A7W7YFE1_9BACT</name>
<evidence type="ECO:0000313" key="1">
    <source>
        <dbReference type="EMBL" id="MBB5035167.1"/>
    </source>
</evidence>
<protein>
    <recommendedName>
        <fullName evidence="3">Methyltransferase domain-containing protein</fullName>
    </recommendedName>
</protein>
<dbReference type="AlphaFoldDB" id="A0A7W7YFE1"/>
<sequence>MTVQTIQPADLEAILGEPVSERLKQRLAEFDLRFTEITPQERDQYILEAVRALVNPEIKVAGEHRIGDWERGWGENFDIFCKTGNPDAAVPLYFGKHPIVRWRRRWVRPVSESFDYRIICLLVEYAMERYMKDAAGIYEFGCGPGYHLLRARKINPTARLVGLDWTTASQKILNGMAASGIDPNLEGRNFDFYHPDETLEFLPNSVAYSVAALEQVGPRHEEFIQFMLRKKPELVVHFEPIDEVLEKDDLHDQLSVLYSNKRNYLRGYLPRLEELEREGRLTIHRKQRVHSGSFFIEGHSLIVWSPNR</sequence>
<evidence type="ECO:0008006" key="3">
    <source>
        <dbReference type="Google" id="ProtNLM"/>
    </source>
</evidence>
<dbReference type="InterPro" id="IPR029063">
    <property type="entry name" value="SAM-dependent_MTases_sf"/>
</dbReference>
<organism evidence="1 2">
    <name type="scientific">Prosthecobacter vanneervenii</name>
    <dbReference type="NCBI Taxonomy" id="48466"/>
    <lineage>
        <taxon>Bacteria</taxon>
        <taxon>Pseudomonadati</taxon>
        <taxon>Verrucomicrobiota</taxon>
        <taxon>Verrucomicrobiia</taxon>
        <taxon>Verrucomicrobiales</taxon>
        <taxon>Verrucomicrobiaceae</taxon>
        <taxon>Prosthecobacter</taxon>
    </lineage>
</organism>
<dbReference type="EMBL" id="JACHIG010000014">
    <property type="protein sequence ID" value="MBB5035167.1"/>
    <property type="molecule type" value="Genomic_DNA"/>
</dbReference>
<comment type="caution">
    <text evidence="1">The sequence shown here is derived from an EMBL/GenBank/DDBJ whole genome shotgun (WGS) entry which is preliminary data.</text>
</comment>
<evidence type="ECO:0000313" key="2">
    <source>
        <dbReference type="Proteomes" id="UP000590740"/>
    </source>
</evidence>
<dbReference type="RefSeq" id="WP_184343683.1">
    <property type="nucleotide sequence ID" value="NZ_JACHIG010000014.1"/>
</dbReference>
<reference evidence="1 2" key="1">
    <citation type="submission" date="2020-08" db="EMBL/GenBank/DDBJ databases">
        <title>Genomic Encyclopedia of Type Strains, Phase IV (KMG-IV): sequencing the most valuable type-strain genomes for metagenomic binning, comparative biology and taxonomic classification.</title>
        <authorList>
            <person name="Goeker M."/>
        </authorList>
    </citation>
    <scope>NUCLEOTIDE SEQUENCE [LARGE SCALE GENOMIC DNA]</scope>
    <source>
        <strain evidence="1 2">DSM 12252</strain>
    </source>
</reference>
<proteinExistence type="predicted"/>